<feature type="region of interest" description="Disordered" evidence="1">
    <location>
        <begin position="304"/>
        <end position="327"/>
    </location>
</feature>
<name>J5TK26_TRIAS</name>
<accession>J5TK26</accession>
<dbReference type="VEuPathDB" id="FungiDB:A1Q1_07482"/>
<protein>
    <submittedName>
        <fullName evidence="2">Uncharacterized protein</fullName>
    </submittedName>
</protein>
<dbReference type="EMBL" id="ALBS01000059">
    <property type="protein sequence ID" value="EJT51301.1"/>
    <property type="molecule type" value="Genomic_DNA"/>
</dbReference>
<feature type="region of interest" description="Disordered" evidence="1">
    <location>
        <begin position="373"/>
        <end position="399"/>
    </location>
</feature>
<dbReference type="Proteomes" id="UP000002748">
    <property type="component" value="Unassembled WGS sequence"/>
</dbReference>
<evidence type="ECO:0000256" key="1">
    <source>
        <dbReference type="SAM" id="MobiDB-lite"/>
    </source>
</evidence>
<proteinExistence type="predicted"/>
<dbReference type="HOGENOM" id="CLU_691139_0_0_1"/>
<dbReference type="KEGG" id="tasa:A1Q1_07482"/>
<dbReference type="GeneID" id="25990994"/>
<organism evidence="2 3">
    <name type="scientific">Trichosporon asahii var. asahii (strain ATCC 90039 / CBS 2479 / JCM 2466 / KCTC 7840 / NBRC 103889/ NCYC 2677 / UAMH 7654)</name>
    <name type="common">Yeast</name>
    <dbReference type="NCBI Taxonomy" id="1186058"/>
    <lineage>
        <taxon>Eukaryota</taxon>
        <taxon>Fungi</taxon>
        <taxon>Dikarya</taxon>
        <taxon>Basidiomycota</taxon>
        <taxon>Agaricomycotina</taxon>
        <taxon>Tremellomycetes</taxon>
        <taxon>Trichosporonales</taxon>
        <taxon>Trichosporonaceae</taxon>
        <taxon>Trichosporon</taxon>
    </lineage>
</organism>
<dbReference type="AlphaFoldDB" id="J5TK26"/>
<dbReference type="RefSeq" id="XP_014182486.1">
    <property type="nucleotide sequence ID" value="XM_014327011.1"/>
</dbReference>
<sequence>MAEAVISDDSRDSTDQPPPLSRFTGLAHVNALTGRVLSGWRSVYHTDGSKGMVAWDSHALRITCDDVPTTMTELEMGERIILSLKKYGIIVSFTLNLYVHTSNTTYERFYGDVSERRFAPADGQATGIRQLRQPCPRSALHEHHERRVFHPVKKRNAEGKPILVKPYFLTSWLFLLPRRGWAGERMYGSKEAIKLWNKARRCTKASLDITIPAAERPNLNSLDTLPEEAWVAFQGVRDVPPEMPGQGYIFPVNYRDFSPRMPMVDCHSEVRPIAPSLLPPKPDFSPIPQDADEDLAQGMIIDLPHHEELSQESVSKRKRSPEADREACTGGVAVGSCVYQQRPTLSNKAPYTHSQKQASCLFSHESPHAAPLVPSIQSLSASSSPPPPVSAPAARHNSY</sequence>
<feature type="region of interest" description="Disordered" evidence="1">
    <location>
        <begin position="1"/>
        <end position="20"/>
    </location>
</feature>
<reference evidence="2 3" key="1">
    <citation type="journal article" date="2012" name="Eukaryot. Cell">
        <title>Draft genome sequence of CBS 2479, the standard type strain of Trichosporon asahii.</title>
        <authorList>
            <person name="Yang R.Y."/>
            <person name="Li H.T."/>
            <person name="Zhu H."/>
            <person name="Zhou G.P."/>
            <person name="Wang M."/>
            <person name="Wang L."/>
        </authorList>
    </citation>
    <scope>NUCLEOTIDE SEQUENCE [LARGE SCALE GENOMIC DNA]</scope>
    <source>
        <strain evidence="3">ATCC 90039 / CBS 2479 / JCM 2466 / KCTC 7840 / NCYC 2677 / UAMH 7654</strain>
    </source>
</reference>
<gene>
    <name evidence="2" type="ORF">A1Q1_07482</name>
</gene>
<feature type="compositionally biased region" description="Low complexity" evidence="1">
    <location>
        <begin position="374"/>
        <end position="383"/>
    </location>
</feature>
<evidence type="ECO:0000313" key="3">
    <source>
        <dbReference type="Proteomes" id="UP000002748"/>
    </source>
</evidence>
<comment type="caution">
    <text evidence="2">The sequence shown here is derived from an EMBL/GenBank/DDBJ whole genome shotgun (WGS) entry which is preliminary data.</text>
</comment>
<evidence type="ECO:0000313" key="2">
    <source>
        <dbReference type="EMBL" id="EJT51301.1"/>
    </source>
</evidence>